<proteinExistence type="predicted"/>
<dbReference type="GeneID" id="80517640"/>
<name>A0A6N1NN65_9VIRU</name>
<protein>
    <submittedName>
        <fullName evidence="1">Putative ORFan</fullName>
    </submittedName>
</protein>
<dbReference type="EMBL" id="MF405918">
    <property type="protein sequence ID" value="QKU34327.1"/>
    <property type="molecule type" value="Genomic_DNA"/>
</dbReference>
<dbReference type="RefSeq" id="YP_010780949.1">
    <property type="nucleotide sequence ID" value="NC_075038.1"/>
</dbReference>
<dbReference type="KEGG" id="vg:80517640"/>
<organism evidence="1">
    <name type="scientific">Tupanvirus deep ocean</name>
    <dbReference type="NCBI Taxonomy" id="2126984"/>
    <lineage>
        <taxon>Viruses</taxon>
        <taxon>Varidnaviria</taxon>
        <taxon>Bamfordvirae</taxon>
        <taxon>Nucleocytoviricota</taxon>
        <taxon>Megaviricetes</taxon>
        <taxon>Imitervirales</taxon>
        <taxon>Mimiviridae</taxon>
        <taxon>Megamimivirinae</taxon>
        <taxon>Tupanvirus</taxon>
        <taxon>Tupanvirus altamarinense</taxon>
    </lineage>
</organism>
<reference evidence="1" key="2">
    <citation type="journal article" date="2018" name="Nat. Commun.">
        <title>Tailed giant Tupanvirus possesses the most complete translational apparatus of the known virosphere.</title>
        <authorList>
            <person name="Abrahao J."/>
            <person name="Silva L."/>
            <person name="Silva L.S."/>
            <person name="Khalil J.Y.B."/>
            <person name="Rodrigues R."/>
            <person name="Arantes T."/>
            <person name="Assis F."/>
            <person name="Boratto P."/>
            <person name="Andrade M."/>
            <person name="Kroon E.G."/>
            <person name="Ribeiro B."/>
            <person name="Bergier I."/>
            <person name="Seligmann H."/>
            <person name="Ghigo E."/>
            <person name="Colson P."/>
            <person name="Levasseur A."/>
            <person name="Kroemer G."/>
            <person name="Raoult D."/>
            <person name="La Scola B."/>
        </authorList>
    </citation>
    <scope>NUCLEOTIDE SEQUENCE [LARGE SCALE GENOMIC DNA]</scope>
    <source>
        <strain evidence="1">Deep ocean</strain>
    </source>
</reference>
<evidence type="ECO:0000313" key="1">
    <source>
        <dbReference type="EMBL" id="QKU34327.1"/>
    </source>
</evidence>
<reference evidence="1" key="1">
    <citation type="submission" date="2017-06" db="EMBL/GenBank/DDBJ databases">
        <authorList>
            <person name="Assis F.L."/>
            <person name="Abrahao J.S."/>
            <person name="Silva L."/>
            <person name="Khalil J.B."/>
            <person name="Rodrigues R."/>
            <person name="Silva L.S."/>
            <person name="Boratto P."/>
            <person name="Andrade M."/>
            <person name="Kroon E.G."/>
            <person name="Ribeiro B."/>
            <person name="Bergier I."/>
            <person name="Seligmann H."/>
            <person name="Ghigo E."/>
            <person name="Colson P."/>
            <person name="Levasseur A."/>
            <person name="Raoult D."/>
            <person name="Scola B.L."/>
        </authorList>
    </citation>
    <scope>NUCLEOTIDE SEQUENCE</scope>
    <source>
        <strain evidence="1">Deep ocean</strain>
    </source>
</reference>
<accession>A0A6N1NN65</accession>
<sequence length="281" mass="31665">MSKPEDKSLNTLRALSDKRASKKQGSIVTNGGIHVDKNIICEEEIVTEDLIVKGLSKFAGDVSIGGRFYCPDLFSFDEDTFRVKRNLVPTIPKNPISDCDRSSLGTYKEPWDFAFTKCLKAGNVDASTMCVGVNCTGNPSFQILPDQININNELNIVNPNTNVIMLQTCNGAIESYAPIYNQWDSFKAIEIVYNPQEILHITTSTILLNICDECELFLCYDADLVPPSTKVKIYFMKQNQSTKVKYKLVLTRFNKKYVFTSTVPVKRIKIIIMENGIYLIN</sequence>